<proteinExistence type="predicted"/>
<accession>A0AAD7BA58</accession>
<sequence length="192" mass="21158">MSEGRFFQGRAADVAGWNTFCRPAGSNKRSFFRKRPTTPMAPQQRPVGAPNGSTGPLDLSRIYSVSLHTLSDPNPDSANAYTTLFVFNADLVDTLYLNTSHLPTTLLSDVLPMLDFPFLTHVVVPAGIEPASMTDFLLRHSRLQVFEHAEYYGGQPTLTTHPIAHPGLLVDGARILSIAWNAQLDDLPQQIR</sequence>
<name>A0AAD7BA58_9AGAR</name>
<feature type="region of interest" description="Disordered" evidence="1">
    <location>
        <begin position="28"/>
        <end position="53"/>
    </location>
</feature>
<gene>
    <name evidence="2" type="ORF">FB45DRAFT_936539</name>
</gene>
<reference evidence="2" key="1">
    <citation type="submission" date="2023-03" db="EMBL/GenBank/DDBJ databases">
        <title>Massive genome expansion in bonnet fungi (Mycena s.s.) driven by repeated elements and novel gene families across ecological guilds.</title>
        <authorList>
            <consortium name="Lawrence Berkeley National Laboratory"/>
            <person name="Harder C.B."/>
            <person name="Miyauchi S."/>
            <person name="Viragh M."/>
            <person name="Kuo A."/>
            <person name="Thoen E."/>
            <person name="Andreopoulos B."/>
            <person name="Lu D."/>
            <person name="Skrede I."/>
            <person name="Drula E."/>
            <person name="Henrissat B."/>
            <person name="Morin E."/>
            <person name="Kohler A."/>
            <person name="Barry K."/>
            <person name="LaButti K."/>
            <person name="Morin E."/>
            <person name="Salamov A."/>
            <person name="Lipzen A."/>
            <person name="Mereny Z."/>
            <person name="Hegedus B."/>
            <person name="Baldrian P."/>
            <person name="Stursova M."/>
            <person name="Weitz H."/>
            <person name="Taylor A."/>
            <person name="Grigoriev I.V."/>
            <person name="Nagy L.G."/>
            <person name="Martin F."/>
            <person name="Kauserud H."/>
        </authorList>
    </citation>
    <scope>NUCLEOTIDE SEQUENCE</scope>
    <source>
        <strain evidence="2">9284</strain>
    </source>
</reference>
<comment type="caution">
    <text evidence="2">The sequence shown here is derived from an EMBL/GenBank/DDBJ whole genome shotgun (WGS) entry which is preliminary data.</text>
</comment>
<dbReference type="AlphaFoldDB" id="A0AAD7BA58"/>
<evidence type="ECO:0000313" key="2">
    <source>
        <dbReference type="EMBL" id="KAJ7614967.1"/>
    </source>
</evidence>
<organism evidence="2 3">
    <name type="scientific">Roridomyces roridus</name>
    <dbReference type="NCBI Taxonomy" id="1738132"/>
    <lineage>
        <taxon>Eukaryota</taxon>
        <taxon>Fungi</taxon>
        <taxon>Dikarya</taxon>
        <taxon>Basidiomycota</taxon>
        <taxon>Agaricomycotina</taxon>
        <taxon>Agaricomycetes</taxon>
        <taxon>Agaricomycetidae</taxon>
        <taxon>Agaricales</taxon>
        <taxon>Marasmiineae</taxon>
        <taxon>Mycenaceae</taxon>
        <taxon>Roridomyces</taxon>
    </lineage>
</organism>
<dbReference type="Proteomes" id="UP001221142">
    <property type="component" value="Unassembled WGS sequence"/>
</dbReference>
<dbReference type="EMBL" id="JARKIF010000025">
    <property type="protein sequence ID" value="KAJ7614967.1"/>
    <property type="molecule type" value="Genomic_DNA"/>
</dbReference>
<keyword evidence="3" id="KW-1185">Reference proteome</keyword>
<evidence type="ECO:0000256" key="1">
    <source>
        <dbReference type="SAM" id="MobiDB-lite"/>
    </source>
</evidence>
<evidence type="ECO:0000313" key="3">
    <source>
        <dbReference type="Proteomes" id="UP001221142"/>
    </source>
</evidence>
<protein>
    <submittedName>
        <fullName evidence="2">Uncharacterized protein</fullName>
    </submittedName>
</protein>